<dbReference type="EMBL" id="FXBL01000003">
    <property type="protein sequence ID" value="SMH26507.1"/>
    <property type="molecule type" value="Genomic_DNA"/>
</dbReference>
<name>A0A1X7MQV7_9HYPH</name>
<dbReference type="OrthoDB" id="505641at2"/>
<reference evidence="3" key="1">
    <citation type="submission" date="2017-04" db="EMBL/GenBank/DDBJ databases">
        <authorList>
            <person name="Varghese N."/>
            <person name="Submissions S."/>
        </authorList>
    </citation>
    <scope>NUCLEOTIDE SEQUENCE [LARGE SCALE GENOMIC DNA]</scope>
    <source>
        <strain evidence="3">B5P</strain>
    </source>
</reference>
<keyword evidence="3" id="KW-1185">Reference proteome</keyword>
<proteinExistence type="predicted"/>
<dbReference type="Pfam" id="PF20254">
    <property type="entry name" value="DMFA2_C"/>
    <property type="match status" value="1"/>
</dbReference>
<sequence>MWDAVDTYAKRGGRLLYMGGDGFYWRVAFNRDFPGIIELRRAETGIRAWPTEVGEYYQGFDGRYGGLWLRQGRAPQGLVGVGFAAQGFDISSYFVRMSDSFKPEVQFVFEGVGADERIGDFGLIGGGAAGLELDRASPELGTPLNAYILARSEGHTNGYFLVPEEFLETGPGLSGDESPLVRADIVFFEMPQNGAVFSVGSISWAGSLSHNGYDNNVSKITDNVVRRFLDPRGF</sequence>
<organism evidence="2 3">
    <name type="scientific">Mesorhizobium australicum</name>
    <dbReference type="NCBI Taxonomy" id="536018"/>
    <lineage>
        <taxon>Bacteria</taxon>
        <taxon>Pseudomonadati</taxon>
        <taxon>Pseudomonadota</taxon>
        <taxon>Alphaproteobacteria</taxon>
        <taxon>Hyphomicrobiales</taxon>
        <taxon>Phyllobacteriaceae</taxon>
        <taxon>Mesorhizobium</taxon>
    </lineage>
</organism>
<dbReference type="Proteomes" id="UP000193083">
    <property type="component" value="Unassembled WGS sequence"/>
</dbReference>
<accession>A0A1X7MQV7</accession>
<protein>
    <submittedName>
        <fullName evidence="2">N,N-dimethylformamidase</fullName>
    </submittedName>
</protein>
<gene>
    <name evidence="2" type="ORF">SAMN02982922_0284</name>
</gene>
<feature type="domain" description="N,N-dimethylformamidase beta subunit-like C-terminal" evidence="1">
    <location>
        <begin position="1"/>
        <end position="215"/>
    </location>
</feature>
<dbReference type="AlphaFoldDB" id="A0A1X7MQV7"/>
<evidence type="ECO:0000313" key="3">
    <source>
        <dbReference type="Proteomes" id="UP000193083"/>
    </source>
</evidence>
<dbReference type="InterPro" id="IPR046540">
    <property type="entry name" value="DMFA2_C"/>
</dbReference>
<evidence type="ECO:0000313" key="2">
    <source>
        <dbReference type="EMBL" id="SMH26507.1"/>
    </source>
</evidence>
<evidence type="ECO:0000259" key="1">
    <source>
        <dbReference type="Pfam" id="PF20254"/>
    </source>
</evidence>